<protein>
    <submittedName>
        <fullName evidence="2">Uncharacterized protein</fullName>
    </submittedName>
</protein>
<feature type="region of interest" description="Disordered" evidence="1">
    <location>
        <begin position="56"/>
        <end position="127"/>
    </location>
</feature>
<comment type="caution">
    <text evidence="2">The sequence shown here is derived from an EMBL/GenBank/DDBJ whole genome shotgun (WGS) entry which is preliminary data.</text>
</comment>
<evidence type="ECO:0000256" key="1">
    <source>
        <dbReference type="SAM" id="MobiDB-lite"/>
    </source>
</evidence>
<gene>
    <name evidence="2" type="ORF">SDC9_124761</name>
</gene>
<organism evidence="2">
    <name type="scientific">bioreactor metagenome</name>
    <dbReference type="NCBI Taxonomy" id="1076179"/>
    <lineage>
        <taxon>unclassified sequences</taxon>
        <taxon>metagenomes</taxon>
        <taxon>ecological metagenomes</taxon>
    </lineage>
</organism>
<name>A0A645CLE8_9ZZZZ</name>
<accession>A0A645CLE8</accession>
<feature type="compositionally biased region" description="Basic and acidic residues" evidence="1">
    <location>
        <begin position="96"/>
        <end position="107"/>
    </location>
</feature>
<dbReference type="AlphaFoldDB" id="A0A645CLE8"/>
<reference evidence="2" key="1">
    <citation type="submission" date="2019-08" db="EMBL/GenBank/DDBJ databases">
        <authorList>
            <person name="Kucharzyk K."/>
            <person name="Murdoch R.W."/>
            <person name="Higgins S."/>
            <person name="Loffler F."/>
        </authorList>
    </citation>
    <scope>NUCLEOTIDE SEQUENCE</scope>
</reference>
<evidence type="ECO:0000313" key="2">
    <source>
        <dbReference type="EMBL" id="MPM77753.1"/>
    </source>
</evidence>
<dbReference type="EMBL" id="VSSQ01028154">
    <property type="protein sequence ID" value="MPM77753.1"/>
    <property type="molecule type" value="Genomic_DNA"/>
</dbReference>
<proteinExistence type="predicted"/>
<feature type="compositionally biased region" description="Basic residues" evidence="1">
    <location>
        <begin position="108"/>
        <end position="117"/>
    </location>
</feature>
<sequence length="127" mass="13704">MGLRLAGVGGDEGQRAVRELDDIPPGLSILDDPAARHALNAAVELDKQPVPVQLAVDPGLRPGGQPVQLFRHGPPPLRRRPAGGAPPQGRGRFHRGKDAHQIKDGYRRRQGQKHKRGPAFLGSHHVT</sequence>